<organism evidence="2 3">
    <name type="scientific">Rothia dentocariosa</name>
    <dbReference type="NCBI Taxonomy" id="2047"/>
    <lineage>
        <taxon>Bacteria</taxon>
        <taxon>Bacillati</taxon>
        <taxon>Actinomycetota</taxon>
        <taxon>Actinomycetes</taxon>
        <taxon>Micrococcales</taxon>
        <taxon>Micrococcaceae</taxon>
        <taxon>Rothia</taxon>
    </lineage>
</organism>
<sequence length="315" mass="34982">MFIGMTIHRRNTVSQNFYGATPRPHSSQRSLTRIMVTLMLSFICALTGIGASFIAYPTAAHAQAPFEVTLNPQTPIIDRDGTLNALSDGLEDELTEGLSTSNTLHSIEAYMVLVSGTNGKPLKEWGQEFLSLNHARPRTVILLIDTSKNQGTIISNDQSFMSDAWAHALYVKDNSGSQNSSIKRVIADHGLYGTAGRMFTDIFIGDHDYSASNDGNIPQGLSDISETDGWFENFLVAAGVLVFILFILLGIPVLIIRIVRKNRRKTAELQKWQNDLPLRDPSQAQVSQQYQIPNRPGHHMVTDAEYMKNRGYDLN</sequence>
<protein>
    <recommendedName>
        <fullName evidence="4">TPM domain-containing protein</fullName>
    </recommendedName>
</protein>
<keyword evidence="1" id="KW-0812">Transmembrane</keyword>
<dbReference type="AlphaFoldDB" id="A0A2A8D812"/>
<dbReference type="Gene3D" id="3.10.310.50">
    <property type="match status" value="1"/>
</dbReference>
<dbReference type="EMBL" id="PDEV01000001">
    <property type="protein sequence ID" value="PEN17079.1"/>
    <property type="molecule type" value="Genomic_DNA"/>
</dbReference>
<reference evidence="2" key="1">
    <citation type="submission" date="2017-10" db="EMBL/GenBank/DDBJ databases">
        <title>Kefir isolates.</title>
        <authorList>
            <person name="Kim Y."/>
            <person name="Blasche S."/>
        </authorList>
    </citation>
    <scope>NUCLEOTIDE SEQUENCE [LARGE SCALE GENOMIC DNA]</scope>
    <source>
        <strain evidence="2">OG2-2</strain>
    </source>
</reference>
<evidence type="ECO:0000256" key="1">
    <source>
        <dbReference type="SAM" id="Phobius"/>
    </source>
</evidence>
<comment type="caution">
    <text evidence="2">The sequence shown here is derived from an EMBL/GenBank/DDBJ whole genome shotgun (WGS) entry which is preliminary data.</text>
</comment>
<feature type="transmembrane region" description="Helical" evidence="1">
    <location>
        <begin position="34"/>
        <end position="56"/>
    </location>
</feature>
<gene>
    <name evidence="2" type="ORF">CRM92_03395</name>
</gene>
<keyword evidence="1" id="KW-1133">Transmembrane helix</keyword>
<keyword evidence="3" id="KW-1185">Reference proteome</keyword>
<name>A0A2A8D812_9MICC</name>
<evidence type="ECO:0000313" key="2">
    <source>
        <dbReference type="EMBL" id="PEN17079.1"/>
    </source>
</evidence>
<evidence type="ECO:0000313" key="3">
    <source>
        <dbReference type="Proteomes" id="UP000219947"/>
    </source>
</evidence>
<feature type="transmembrane region" description="Helical" evidence="1">
    <location>
        <begin position="234"/>
        <end position="256"/>
    </location>
</feature>
<evidence type="ECO:0008006" key="4">
    <source>
        <dbReference type="Google" id="ProtNLM"/>
    </source>
</evidence>
<accession>A0A2A8D812</accession>
<proteinExistence type="predicted"/>
<dbReference type="Proteomes" id="UP000219947">
    <property type="component" value="Unassembled WGS sequence"/>
</dbReference>
<keyword evidence="1" id="KW-0472">Membrane</keyword>